<organism evidence="1 2">
    <name type="scientific">Paenibacillus mangrovi</name>
    <dbReference type="NCBI Taxonomy" id="2931978"/>
    <lineage>
        <taxon>Bacteria</taxon>
        <taxon>Bacillati</taxon>
        <taxon>Bacillota</taxon>
        <taxon>Bacilli</taxon>
        <taxon>Bacillales</taxon>
        <taxon>Paenibacillaceae</taxon>
        <taxon>Paenibacillus</taxon>
    </lineage>
</organism>
<comment type="caution">
    <text evidence="1">The sequence shown here is derived from an EMBL/GenBank/DDBJ whole genome shotgun (WGS) entry which is preliminary data.</text>
</comment>
<sequence length="356" mass="39767">MKIGLARQNAVIWVQTYAQKEEGYLGAYFSGSTVGRSDLDMLPVGSDIDVVVVREGEKAPAKPGKIRFRDTLIEITYLASQQLESVEDVLRSYHLAGSFRVNTLIDDPTGRLSLLQKQVSEHFAEKKWVQLRCEEARNRIVTGLRSLDPAAPLYEQATAWLFPTGVMTHVILVAALRNPTVRLRYLAARKVLTEYGLDEVYPQLLTLLGCGDWTADQVEHHLEGLERTFDAAASAARTPFFFSSDITPEARSIAIDGSRELIHAGNHREAVFWIVATYARCHQILAVDASTEMQHSLEPAFHALLADLGIHTSGELVLRSQEVIRFMPELWKIAEKIMLANPDITDQSSGHATFRN</sequence>
<gene>
    <name evidence="1" type="ORF">MUG84_21320</name>
</gene>
<dbReference type="Proteomes" id="UP001139347">
    <property type="component" value="Unassembled WGS sequence"/>
</dbReference>
<protein>
    <submittedName>
        <fullName evidence="1">Uncharacterized protein</fullName>
    </submittedName>
</protein>
<accession>A0A9X1WRY2</accession>
<keyword evidence="2" id="KW-1185">Reference proteome</keyword>
<evidence type="ECO:0000313" key="2">
    <source>
        <dbReference type="Proteomes" id="UP001139347"/>
    </source>
</evidence>
<dbReference type="RefSeq" id="WP_244728720.1">
    <property type="nucleotide sequence ID" value="NZ_JALIRP010000010.1"/>
</dbReference>
<reference evidence="1" key="1">
    <citation type="submission" date="2022-04" db="EMBL/GenBank/DDBJ databases">
        <title>Paenibacillus mangrovi sp. nov., a novel endophytic bacterium isolated from bark of Kandelia candel.</title>
        <authorList>
            <person name="Tuo L."/>
        </authorList>
    </citation>
    <scope>NUCLEOTIDE SEQUENCE</scope>
    <source>
        <strain evidence="1">KQZ6P-2</strain>
    </source>
</reference>
<name>A0A9X1WRY2_9BACL</name>
<proteinExistence type="predicted"/>
<dbReference type="EMBL" id="JALIRP010000010">
    <property type="protein sequence ID" value="MCJ8014257.1"/>
    <property type="molecule type" value="Genomic_DNA"/>
</dbReference>
<evidence type="ECO:0000313" key="1">
    <source>
        <dbReference type="EMBL" id="MCJ8014257.1"/>
    </source>
</evidence>
<dbReference type="AlphaFoldDB" id="A0A9X1WRY2"/>